<accession>A0A383ACX8</accession>
<proteinExistence type="predicted"/>
<reference evidence="1" key="1">
    <citation type="submission" date="2018-05" db="EMBL/GenBank/DDBJ databases">
        <authorList>
            <person name="Lanie J.A."/>
            <person name="Ng W.-L."/>
            <person name="Kazmierczak K.M."/>
            <person name="Andrzejewski T.M."/>
            <person name="Davidsen T.M."/>
            <person name="Wayne K.J."/>
            <person name="Tettelin H."/>
            <person name="Glass J.I."/>
            <person name="Rusch D."/>
            <person name="Podicherti R."/>
            <person name="Tsui H.-C.T."/>
            <person name="Winkler M.E."/>
        </authorList>
    </citation>
    <scope>NUCLEOTIDE SEQUENCE</scope>
</reference>
<organism evidence="1">
    <name type="scientific">marine metagenome</name>
    <dbReference type="NCBI Taxonomy" id="408172"/>
    <lineage>
        <taxon>unclassified sequences</taxon>
        <taxon>metagenomes</taxon>
        <taxon>ecological metagenomes</taxon>
    </lineage>
</organism>
<name>A0A383ACX8_9ZZZZ</name>
<evidence type="ECO:0000313" key="1">
    <source>
        <dbReference type="EMBL" id="SVE05677.1"/>
    </source>
</evidence>
<dbReference type="AlphaFoldDB" id="A0A383ACX8"/>
<sequence>MAKTDIKNKVEVEEPIEDEVILTKRQRIIAARKLQLQRQKRAYGKQ</sequence>
<dbReference type="EMBL" id="UINC01191175">
    <property type="protein sequence ID" value="SVE05677.1"/>
    <property type="molecule type" value="Genomic_DNA"/>
</dbReference>
<gene>
    <name evidence="1" type="ORF">METZ01_LOCUS458531</name>
</gene>
<protein>
    <submittedName>
        <fullName evidence="1">Uncharacterized protein</fullName>
    </submittedName>
</protein>
<feature type="non-terminal residue" evidence="1">
    <location>
        <position position="46"/>
    </location>
</feature>